<evidence type="ECO:0000313" key="2">
    <source>
        <dbReference type="Proteomes" id="UP000091857"/>
    </source>
</evidence>
<accession>A0A2C9VH10</accession>
<reference evidence="2" key="1">
    <citation type="journal article" date="2016" name="Nat. Biotechnol.">
        <title>Sequencing wild and cultivated cassava and related species reveals extensive interspecific hybridization and genetic diversity.</title>
        <authorList>
            <person name="Bredeson J.V."/>
            <person name="Lyons J.B."/>
            <person name="Prochnik S.E."/>
            <person name="Wu G.A."/>
            <person name="Ha C.M."/>
            <person name="Edsinger-Gonzales E."/>
            <person name="Grimwood J."/>
            <person name="Schmutz J."/>
            <person name="Rabbi I.Y."/>
            <person name="Egesi C."/>
            <person name="Nauluvula P."/>
            <person name="Lebot V."/>
            <person name="Ndunguru J."/>
            <person name="Mkamilo G."/>
            <person name="Bart R.S."/>
            <person name="Setter T.L."/>
            <person name="Gleadow R.M."/>
            <person name="Kulakow P."/>
            <person name="Ferguson M.E."/>
            <person name="Rounsley S."/>
            <person name="Rokhsar D.S."/>
        </authorList>
    </citation>
    <scope>NUCLEOTIDE SEQUENCE [LARGE SCALE GENOMIC DNA]</scope>
    <source>
        <strain evidence="2">cv. AM560-2</strain>
    </source>
</reference>
<organism evidence="1 2">
    <name type="scientific">Manihot esculenta</name>
    <name type="common">Cassava</name>
    <name type="synonym">Jatropha manihot</name>
    <dbReference type="NCBI Taxonomy" id="3983"/>
    <lineage>
        <taxon>Eukaryota</taxon>
        <taxon>Viridiplantae</taxon>
        <taxon>Streptophyta</taxon>
        <taxon>Embryophyta</taxon>
        <taxon>Tracheophyta</taxon>
        <taxon>Spermatophyta</taxon>
        <taxon>Magnoliopsida</taxon>
        <taxon>eudicotyledons</taxon>
        <taxon>Gunneridae</taxon>
        <taxon>Pentapetalae</taxon>
        <taxon>rosids</taxon>
        <taxon>fabids</taxon>
        <taxon>Malpighiales</taxon>
        <taxon>Euphorbiaceae</taxon>
        <taxon>Crotonoideae</taxon>
        <taxon>Manihoteae</taxon>
        <taxon>Manihot</taxon>
    </lineage>
</organism>
<protein>
    <submittedName>
        <fullName evidence="1">Uncharacterized protein</fullName>
    </submittedName>
</protein>
<keyword evidence="2" id="KW-1185">Reference proteome</keyword>
<dbReference type="Gramene" id="Manes.08G090500.1.v8.1">
    <property type="protein sequence ID" value="Manes.08G090500.1.v8.1.CDS.1"/>
    <property type="gene ID" value="Manes.08G090500.v8.1"/>
</dbReference>
<dbReference type="EMBL" id="CM004394">
    <property type="protein sequence ID" value="OAY43695.1"/>
    <property type="molecule type" value="Genomic_DNA"/>
</dbReference>
<sequence>MTSEIIEEEKDDEKKRIRQIIEYQKSLYWSSYSSSSFSSSIASSTSSTLCNKSGRLLDLMKSGNTSLRRLFEMEHTTLATHFQDYCCSSITKTIPLWGSETDDEIHDPWAAMKRIEGLEDFGNDELSNYASDGSFMDGEFGFRDKRVSTRRKLTRKKSFRRLPRFPFWRFRRFRFRLRLKRLRIKICGKKF</sequence>
<comment type="caution">
    <text evidence="1">The sequence shown here is derived from an EMBL/GenBank/DDBJ whole genome shotgun (WGS) entry which is preliminary data.</text>
</comment>
<name>A0A2C9VH10_MANES</name>
<proteinExistence type="predicted"/>
<dbReference type="AlphaFoldDB" id="A0A2C9VH10"/>
<evidence type="ECO:0000313" key="1">
    <source>
        <dbReference type="EMBL" id="OAY43695.1"/>
    </source>
</evidence>
<gene>
    <name evidence="1" type="ORF">MANES_08G090500v8</name>
</gene>
<dbReference type="Proteomes" id="UP000091857">
    <property type="component" value="Chromosome 8"/>
</dbReference>